<comment type="caution">
    <text evidence="2">The sequence shown here is derived from an EMBL/GenBank/DDBJ whole genome shotgun (WGS) entry which is preliminary data.</text>
</comment>
<sequence length="264" mass="31397">MQVEEVSEPFVASGFKYNDEIVDGQSVSTPLEDNKISLGEEWETDFCKKELSRNKLNEIVLEYLYNEGYKSTAECFNKESKLYQKQNYCKVLERRKIMEFIYEGNIMEAINMINEEFIYFFHTNPAMYFELQLQQLIEFVRKSSNKVDMIQFAQINLIPYCDMNPSILESIEEVISFIIFDDYNLSPNKHLLDQSKRDRVAEQVNRELMKTLHTNRESMINYIYSVMHWSQEKLEANNATFTKLCIRKKNQFQFLLPPYDDVDS</sequence>
<dbReference type="Pfam" id="PF10607">
    <property type="entry name" value="CTLH"/>
    <property type="match status" value="1"/>
</dbReference>
<dbReference type="SMART" id="SM00667">
    <property type="entry name" value="LisH"/>
    <property type="match status" value="1"/>
</dbReference>
<dbReference type="AlphaFoldDB" id="A0A177B3Y3"/>
<evidence type="ECO:0000313" key="3">
    <source>
        <dbReference type="Proteomes" id="UP000078046"/>
    </source>
</evidence>
<keyword evidence="3" id="KW-1185">Reference proteome</keyword>
<evidence type="ECO:0000259" key="1">
    <source>
        <dbReference type="PROSITE" id="PS50897"/>
    </source>
</evidence>
<name>A0A177B3Y3_9BILA</name>
<dbReference type="PANTHER" id="PTHR12864">
    <property type="entry name" value="RAN BINDING PROTEIN 9-RELATED"/>
    <property type="match status" value="1"/>
</dbReference>
<dbReference type="Proteomes" id="UP000078046">
    <property type="component" value="Unassembled WGS sequence"/>
</dbReference>
<reference evidence="2 3" key="1">
    <citation type="submission" date="2016-04" db="EMBL/GenBank/DDBJ databases">
        <title>The genome of Intoshia linei affirms orthonectids as highly simplified spiralians.</title>
        <authorList>
            <person name="Mikhailov K.V."/>
            <person name="Slusarev G.S."/>
            <person name="Nikitin M.A."/>
            <person name="Logacheva M.D."/>
            <person name="Penin A."/>
            <person name="Aleoshin V."/>
            <person name="Panchin Y.V."/>
        </authorList>
    </citation>
    <scope>NUCLEOTIDE SEQUENCE [LARGE SCALE GENOMIC DNA]</scope>
    <source>
        <strain evidence="2">Intl2013</strain>
        <tissue evidence="2">Whole animal</tissue>
    </source>
</reference>
<proteinExistence type="predicted"/>
<feature type="domain" description="CTLH" evidence="1">
    <location>
        <begin position="90"/>
        <end position="147"/>
    </location>
</feature>
<accession>A0A177B3Y3</accession>
<dbReference type="PROSITE" id="PS50897">
    <property type="entry name" value="CTLH"/>
    <property type="match status" value="1"/>
</dbReference>
<dbReference type="InterPro" id="IPR013144">
    <property type="entry name" value="CRA_dom"/>
</dbReference>
<dbReference type="PROSITE" id="PS50896">
    <property type="entry name" value="LISH"/>
    <property type="match status" value="1"/>
</dbReference>
<dbReference type="InterPro" id="IPR024964">
    <property type="entry name" value="CTLH/CRA"/>
</dbReference>
<organism evidence="2 3">
    <name type="scientific">Intoshia linei</name>
    <dbReference type="NCBI Taxonomy" id="1819745"/>
    <lineage>
        <taxon>Eukaryota</taxon>
        <taxon>Metazoa</taxon>
        <taxon>Spiralia</taxon>
        <taxon>Lophotrochozoa</taxon>
        <taxon>Mesozoa</taxon>
        <taxon>Orthonectida</taxon>
        <taxon>Rhopaluridae</taxon>
        <taxon>Intoshia</taxon>
    </lineage>
</organism>
<protein>
    <submittedName>
        <fullName evidence="2">Glucose-induced degradation protein 8</fullName>
    </submittedName>
</protein>
<dbReference type="InterPro" id="IPR050618">
    <property type="entry name" value="Ubq-SigPath_Reg"/>
</dbReference>
<dbReference type="SMART" id="SM00757">
    <property type="entry name" value="CRA"/>
    <property type="match status" value="1"/>
</dbReference>
<dbReference type="Pfam" id="PF08513">
    <property type="entry name" value="LisH"/>
    <property type="match status" value="1"/>
</dbReference>
<dbReference type="InterPro" id="IPR006594">
    <property type="entry name" value="LisH"/>
</dbReference>
<gene>
    <name evidence="2" type="ORF">A3Q56_03278</name>
</gene>
<dbReference type="InterPro" id="IPR006595">
    <property type="entry name" value="CTLH_C"/>
</dbReference>
<dbReference type="SMART" id="SM00668">
    <property type="entry name" value="CTLH"/>
    <property type="match status" value="1"/>
</dbReference>
<dbReference type="OrthoDB" id="2415936at2759"/>
<dbReference type="EMBL" id="LWCA01000353">
    <property type="protein sequence ID" value="OAF68988.1"/>
    <property type="molecule type" value="Genomic_DNA"/>
</dbReference>
<evidence type="ECO:0000313" key="2">
    <source>
        <dbReference type="EMBL" id="OAF68988.1"/>
    </source>
</evidence>